<evidence type="ECO:0000256" key="1">
    <source>
        <dbReference type="ARBA" id="ARBA00023015"/>
    </source>
</evidence>
<dbReference type="Pfam" id="PF12802">
    <property type="entry name" value="MarR_2"/>
    <property type="match status" value="1"/>
</dbReference>
<comment type="caution">
    <text evidence="5">The sequence shown here is derived from an EMBL/GenBank/DDBJ whole genome shotgun (WGS) entry which is preliminary data.</text>
</comment>
<dbReference type="InterPro" id="IPR000835">
    <property type="entry name" value="HTH_MarR-typ"/>
</dbReference>
<dbReference type="AlphaFoldDB" id="A0A9D1ZV91"/>
<dbReference type="GO" id="GO:0003677">
    <property type="term" value="F:DNA binding"/>
    <property type="evidence" value="ECO:0007669"/>
    <property type="project" value="UniProtKB-KW"/>
</dbReference>
<feature type="domain" description="HTH marR-type" evidence="4">
    <location>
        <begin position="1"/>
        <end position="136"/>
    </location>
</feature>
<evidence type="ECO:0000313" key="6">
    <source>
        <dbReference type="Proteomes" id="UP000886750"/>
    </source>
</evidence>
<evidence type="ECO:0000259" key="4">
    <source>
        <dbReference type="PROSITE" id="PS50995"/>
    </source>
</evidence>
<evidence type="ECO:0000313" key="5">
    <source>
        <dbReference type="EMBL" id="HIY96500.1"/>
    </source>
</evidence>
<dbReference type="InterPro" id="IPR036388">
    <property type="entry name" value="WH-like_DNA-bd_sf"/>
</dbReference>
<dbReference type="PRINTS" id="PR00598">
    <property type="entry name" value="HTHMARR"/>
</dbReference>
<protein>
    <submittedName>
        <fullName evidence="5">MarR family transcriptional regulator</fullName>
    </submittedName>
</protein>
<dbReference type="InterPro" id="IPR036390">
    <property type="entry name" value="WH_DNA-bd_sf"/>
</dbReference>
<dbReference type="SMART" id="SM00347">
    <property type="entry name" value="HTH_MARR"/>
    <property type="match status" value="1"/>
</dbReference>
<dbReference type="GO" id="GO:0003700">
    <property type="term" value="F:DNA-binding transcription factor activity"/>
    <property type="evidence" value="ECO:0007669"/>
    <property type="project" value="InterPro"/>
</dbReference>
<gene>
    <name evidence="5" type="ORF">H9729_02315</name>
</gene>
<keyword evidence="2" id="KW-0238">DNA-binding</keyword>
<evidence type="ECO:0000256" key="3">
    <source>
        <dbReference type="ARBA" id="ARBA00023163"/>
    </source>
</evidence>
<reference evidence="5" key="1">
    <citation type="journal article" date="2021" name="PeerJ">
        <title>Extensive microbial diversity within the chicken gut microbiome revealed by metagenomics and culture.</title>
        <authorList>
            <person name="Gilroy R."/>
            <person name="Ravi A."/>
            <person name="Getino M."/>
            <person name="Pursley I."/>
            <person name="Horton D.L."/>
            <person name="Alikhan N.F."/>
            <person name="Baker D."/>
            <person name="Gharbi K."/>
            <person name="Hall N."/>
            <person name="Watson M."/>
            <person name="Adriaenssens E.M."/>
            <person name="Foster-Nyarko E."/>
            <person name="Jarju S."/>
            <person name="Secka A."/>
            <person name="Antonio M."/>
            <person name="Oren A."/>
            <person name="Chaudhuri R.R."/>
            <person name="La Ragione R."/>
            <person name="Hildebrand F."/>
            <person name="Pallen M.J."/>
        </authorList>
    </citation>
    <scope>NUCLEOTIDE SEQUENCE</scope>
    <source>
        <strain evidence="5">1345</strain>
    </source>
</reference>
<accession>A0A9D1ZV91</accession>
<evidence type="ECO:0000256" key="2">
    <source>
        <dbReference type="ARBA" id="ARBA00023125"/>
    </source>
</evidence>
<name>A0A9D1ZV91_9FIRM</name>
<dbReference type="SUPFAM" id="SSF46785">
    <property type="entry name" value="Winged helix' DNA-binding domain"/>
    <property type="match status" value="1"/>
</dbReference>
<keyword evidence="3" id="KW-0804">Transcription</keyword>
<dbReference type="Proteomes" id="UP000886750">
    <property type="component" value="Unassembled WGS sequence"/>
</dbReference>
<dbReference type="PANTHER" id="PTHR42756">
    <property type="entry name" value="TRANSCRIPTIONAL REGULATOR, MARR"/>
    <property type="match status" value="1"/>
</dbReference>
<proteinExistence type="predicted"/>
<dbReference type="PANTHER" id="PTHR42756:SF1">
    <property type="entry name" value="TRANSCRIPTIONAL REPRESSOR OF EMRAB OPERON"/>
    <property type="match status" value="1"/>
</dbReference>
<dbReference type="PROSITE" id="PS50995">
    <property type="entry name" value="HTH_MARR_2"/>
    <property type="match status" value="1"/>
</dbReference>
<organism evidence="5 6">
    <name type="scientific">Candidatus Borkfalkia excrementigallinarum</name>
    <dbReference type="NCBI Taxonomy" id="2838506"/>
    <lineage>
        <taxon>Bacteria</taxon>
        <taxon>Bacillati</taxon>
        <taxon>Bacillota</taxon>
        <taxon>Clostridia</taxon>
        <taxon>Christensenellales</taxon>
        <taxon>Christensenellaceae</taxon>
        <taxon>Candidatus Borkfalkia</taxon>
    </lineage>
</organism>
<dbReference type="EMBL" id="DXCQ01000025">
    <property type="protein sequence ID" value="HIY96500.1"/>
    <property type="molecule type" value="Genomic_DNA"/>
</dbReference>
<dbReference type="Gene3D" id="1.10.10.10">
    <property type="entry name" value="Winged helix-like DNA-binding domain superfamily/Winged helix DNA-binding domain"/>
    <property type="match status" value="1"/>
</dbReference>
<keyword evidence="1" id="KW-0805">Transcription regulation</keyword>
<sequence>MDKTELRDGLMHELWRMNKMNLMVSLREFVEGETAALWFLHSCGAERVSPSQISENLHVSRARAANILRSLRNKGYVEMEISPEDRRKMDVFFTPKGKRFLEEKYDFLLRYFDLFVDVLGEADILELTRLLKRVADNNLLLKSDGENDPDEEVGQ</sequence>
<reference evidence="5" key="2">
    <citation type="submission" date="2021-04" db="EMBL/GenBank/DDBJ databases">
        <authorList>
            <person name="Gilroy R."/>
        </authorList>
    </citation>
    <scope>NUCLEOTIDE SEQUENCE</scope>
    <source>
        <strain evidence="5">1345</strain>
    </source>
</reference>